<protein>
    <recommendedName>
        <fullName evidence="4">Odorant receptor</fullName>
    </recommendedName>
</protein>
<dbReference type="Proteomes" id="UP001497512">
    <property type="component" value="Chromosome 12"/>
</dbReference>
<feature type="transmembrane region" description="Helical" evidence="1">
    <location>
        <begin position="350"/>
        <end position="371"/>
    </location>
</feature>
<dbReference type="EMBL" id="OZ019904">
    <property type="protein sequence ID" value="CAK9199029.1"/>
    <property type="molecule type" value="Genomic_DNA"/>
</dbReference>
<reference evidence="2" key="1">
    <citation type="submission" date="2024-02" db="EMBL/GenBank/DDBJ databases">
        <authorList>
            <consortium name="ELIXIR-Norway"/>
            <consortium name="Elixir Norway"/>
        </authorList>
    </citation>
    <scope>NUCLEOTIDE SEQUENCE</scope>
</reference>
<feature type="transmembrane region" description="Helical" evidence="1">
    <location>
        <begin position="307"/>
        <end position="330"/>
    </location>
</feature>
<keyword evidence="1" id="KW-0812">Transmembrane</keyword>
<feature type="transmembrane region" description="Helical" evidence="1">
    <location>
        <begin position="478"/>
        <end position="500"/>
    </location>
</feature>
<sequence length="641" mass="72072">MGDKKPPGPPDGQHEAASVQMFPLHGNQRLPNPPPPLAELEARAAVKFNSFTFAKELVYHIFYPMSVPLMWWLDGGWLSLVNRNFFSLTNPRLAFGQALLALCFYTFNGVSLVYAIKENKLLFLYDIILVDLLWVIRNAVVATKYAFASTVDINNMRTAVVDPSVLLHMTLLGGWKDPIPRKVLQEELLLAATRCRMLLPAFSFHLDTTVNSLDAIHDIVSDLQLKKDNPNKVGAICKNCTLDIVGEANRWLEAGKEECLDPMAWTTEGPVIFPGKLPVHLYAAHIIRQSSSLRRLRRVGHTMMSQHLRLCSSVISVIIAVLPIALHLLFGGHKLPGPFWTVWAIAPSSVVLMYFSMWSNIAFMMVGILDFRRRHYVASKLDELLRTGVYNGSIHTRVPSFKYLQQKSFEFLRRLQTMSWSSSRSGSAPSSRSSSSNSLTGIGVWIDFDNPDSLQAWWICRVLVHDFGLHFHLRIKYYTTYFACYCGLLILLLFLRLLSGIKEGDIYILVTVIVILDVFLTLLALMTWPGGDINNVRQQHGATLVSRKLKLQLKTQKEKLDLTMEQLKRRKIAIETMTCISEAVNCDNAKNKVSVCGFEAGEQLLSVIVAIVTASISIGIGQIFTNVVNSSNLQKFNRNCS</sequence>
<feature type="transmembrane region" description="Helical" evidence="1">
    <location>
        <begin position="93"/>
        <end position="116"/>
    </location>
</feature>
<name>A0ABP0TKM4_9BRYO</name>
<organism evidence="2 3">
    <name type="scientific">Sphagnum troendelagicum</name>
    <dbReference type="NCBI Taxonomy" id="128251"/>
    <lineage>
        <taxon>Eukaryota</taxon>
        <taxon>Viridiplantae</taxon>
        <taxon>Streptophyta</taxon>
        <taxon>Embryophyta</taxon>
        <taxon>Bryophyta</taxon>
        <taxon>Sphagnophytina</taxon>
        <taxon>Sphagnopsida</taxon>
        <taxon>Sphagnales</taxon>
        <taxon>Sphagnaceae</taxon>
        <taxon>Sphagnum</taxon>
    </lineage>
</organism>
<proteinExistence type="predicted"/>
<evidence type="ECO:0008006" key="4">
    <source>
        <dbReference type="Google" id="ProtNLM"/>
    </source>
</evidence>
<feature type="transmembrane region" description="Helical" evidence="1">
    <location>
        <begin position="506"/>
        <end position="528"/>
    </location>
</feature>
<accession>A0ABP0TKM4</accession>
<keyword evidence="1" id="KW-0472">Membrane</keyword>
<feature type="transmembrane region" description="Helical" evidence="1">
    <location>
        <begin position="122"/>
        <end position="147"/>
    </location>
</feature>
<evidence type="ECO:0000313" key="2">
    <source>
        <dbReference type="EMBL" id="CAK9199029.1"/>
    </source>
</evidence>
<keyword evidence="1" id="KW-1133">Transmembrane helix</keyword>
<evidence type="ECO:0000256" key="1">
    <source>
        <dbReference type="SAM" id="Phobius"/>
    </source>
</evidence>
<feature type="transmembrane region" description="Helical" evidence="1">
    <location>
        <begin position="604"/>
        <end position="624"/>
    </location>
</feature>
<feature type="transmembrane region" description="Helical" evidence="1">
    <location>
        <begin position="61"/>
        <end position="81"/>
    </location>
</feature>
<evidence type="ECO:0000313" key="3">
    <source>
        <dbReference type="Proteomes" id="UP001497512"/>
    </source>
</evidence>
<keyword evidence="3" id="KW-1185">Reference proteome</keyword>
<gene>
    <name evidence="2" type="ORF">CSSPTR1EN2_LOCUS4732</name>
</gene>